<evidence type="ECO:0000313" key="2">
    <source>
        <dbReference type="Proteomes" id="UP001180840"/>
    </source>
</evidence>
<sequence>MGTWDVGPFDNDAARDLLTDLRAGRFSLDQLRFGMSGNRIDADDAAVVVALSALSKMPAAELPAGLNREHVSELSAPGARSWLRSQFNHILDREASAIYALWEHTGELDQWIYQVESVKP</sequence>
<organism evidence="1 2">
    <name type="scientific">Corynebacterium guangdongense</name>
    <dbReference type="NCBI Taxonomy" id="1783348"/>
    <lineage>
        <taxon>Bacteria</taxon>
        <taxon>Bacillati</taxon>
        <taxon>Actinomycetota</taxon>
        <taxon>Actinomycetes</taxon>
        <taxon>Mycobacteriales</taxon>
        <taxon>Corynebacteriaceae</taxon>
        <taxon>Corynebacterium</taxon>
    </lineage>
</organism>
<evidence type="ECO:0008006" key="3">
    <source>
        <dbReference type="Google" id="ProtNLM"/>
    </source>
</evidence>
<accession>A0ABU1ZWB7</accession>
<comment type="caution">
    <text evidence="1">The sequence shown here is derived from an EMBL/GenBank/DDBJ whole genome shotgun (WGS) entry which is preliminary data.</text>
</comment>
<dbReference type="InterPro" id="IPR025355">
    <property type="entry name" value="DUF4259"/>
</dbReference>
<dbReference type="Pfam" id="PF14078">
    <property type="entry name" value="DUF4259"/>
    <property type="match status" value="1"/>
</dbReference>
<dbReference type="EMBL" id="JAVDXZ010000001">
    <property type="protein sequence ID" value="MDR7329237.1"/>
    <property type="molecule type" value="Genomic_DNA"/>
</dbReference>
<dbReference type="Proteomes" id="UP001180840">
    <property type="component" value="Unassembled WGS sequence"/>
</dbReference>
<reference evidence="1" key="1">
    <citation type="submission" date="2023-07" db="EMBL/GenBank/DDBJ databases">
        <title>Sequencing the genomes of 1000 actinobacteria strains.</title>
        <authorList>
            <person name="Klenk H.-P."/>
        </authorList>
    </citation>
    <scope>NUCLEOTIDE SEQUENCE</scope>
    <source>
        <strain evidence="1">DSM 107476</strain>
    </source>
</reference>
<protein>
    <recommendedName>
        <fullName evidence="3">DUF4259 domain-containing protein</fullName>
    </recommendedName>
</protein>
<dbReference type="RefSeq" id="WP_290198199.1">
    <property type="nucleotide sequence ID" value="NZ_CP047654.1"/>
</dbReference>
<gene>
    <name evidence="1" type="ORF">J2S39_000913</name>
</gene>
<keyword evidence="2" id="KW-1185">Reference proteome</keyword>
<proteinExistence type="predicted"/>
<name>A0ABU1ZWB7_9CORY</name>
<evidence type="ECO:0000313" key="1">
    <source>
        <dbReference type="EMBL" id="MDR7329237.1"/>
    </source>
</evidence>